<feature type="transmembrane region" description="Helical" evidence="7">
    <location>
        <begin position="199"/>
        <end position="221"/>
    </location>
</feature>
<evidence type="ECO:0000313" key="9">
    <source>
        <dbReference type="EMBL" id="CAL1532390.1"/>
    </source>
</evidence>
<dbReference type="Proteomes" id="UP001497497">
    <property type="component" value="Unassembled WGS sequence"/>
</dbReference>
<keyword evidence="10" id="KW-1185">Reference proteome</keyword>
<feature type="compositionally biased region" description="Polar residues" evidence="6">
    <location>
        <begin position="936"/>
        <end position="945"/>
    </location>
</feature>
<feature type="transmembrane region" description="Helical" evidence="7">
    <location>
        <begin position="546"/>
        <end position="566"/>
    </location>
</feature>
<comment type="similarity">
    <text evidence="2">Belongs to the TMC family.</text>
</comment>
<accession>A0AAV2HIT8</accession>
<feature type="compositionally biased region" description="Basic and acidic residues" evidence="6">
    <location>
        <begin position="895"/>
        <end position="914"/>
    </location>
</feature>
<feature type="transmembrane region" description="Helical" evidence="7">
    <location>
        <begin position="271"/>
        <end position="296"/>
    </location>
</feature>
<organism evidence="9 10">
    <name type="scientific">Lymnaea stagnalis</name>
    <name type="common">Great pond snail</name>
    <name type="synonym">Helix stagnalis</name>
    <dbReference type="NCBI Taxonomy" id="6523"/>
    <lineage>
        <taxon>Eukaryota</taxon>
        <taxon>Metazoa</taxon>
        <taxon>Spiralia</taxon>
        <taxon>Lophotrochozoa</taxon>
        <taxon>Mollusca</taxon>
        <taxon>Gastropoda</taxon>
        <taxon>Heterobranchia</taxon>
        <taxon>Euthyneura</taxon>
        <taxon>Panpulmonata</taxon>
        <taxon>Hygrophila</taxon>
        <taxon>Lymnaeoidea</taxon>
        <taxon>Lymnaeidae</taxon>
        <taxon>Lymnaea</taxon>
    </lineage>
</organism>
<evidence type="ECO:0000256" key="5">
    <source>
        <dbReference type="ARBA" id="ARBA00023136"/>
    </source>
</evidence>
<feature type="domain" description="TMC" evidence="8">
    <location>
        <begin position="496"/>
        <end position="603"/>
    </location>
</feature>
<feature type="compositionally biased region" description="Gly residues" evidence="6">
    <location>
        <begin position="881"/>
        <end position="890"/>
    </location>
</feature>
<evidence type="ECO:0000256" key="7">
    <source>
        <dbReference type="SAM" id="Phobius"/>
    </source>
</evidence>
<keyword evidence="3 7" id="KW-0812">Transmembrane</keyword>
<dbReference type="InterPro" id="IPR038900">
    <property type="entry name" value="TMC"/>
</dbReference>
<sequence>MAMFLEREGPGDGRSNPHLARRDFQRINEVTMDGSYENRGAELDDGYDAPLPTTPESRYDAINMNSEITEEELMFKLRHAHLNPEFDWHRAISTVNRQTGKTKVFDDVLSSLREYPLPIRQKLALREVIGRKIQMEETPVRGRRLSVKKIIDQKKNIKKTARGSIGMINNGFVPFDLWANAIGRIAAYFGTNVASYFRFLRFLVLLNIAVCLIMFCFVSLPQIIPRDVINDDVKSGFFGLLSNTIFFYGAYSNTTLGNHEEDDTVQYNRPLAYLTTWSCVNILAILVIVISMYVNYRQIKQSHEGKDEVYSSQLLTGWDFSVTSADGVRIWSLAIATYFKEAKRDDQDKNDLTIKQRVALLCLRLLCNLISIGILGGSCYLIYYVAQNTIKPGLDIPSVISDFFVKYQLTFIVAGLKVFIPRFLSFLLVFERYHPRTQIKLQIARTAVFYVASLVVFLASIYAISTQCVGKLNSENNSTSSGNTTTQQVYQEAYCCWENEVGEQLFQVVILDLAVSLVVGLVTSGGKTALTKCLNFKKFGESNFDVADLILDLVYGQSLIWLGLYFAPFFGAVALVKLFLLFYFNYAIAVYLCVPTNNVFKASRSGTFYMFILLITLFVCLFPMTYAIIKFEPSVSCGPFRTRDRVYHVLTREIGDSPSWLQDIINYASTPLVIVPLLIVLILVIVYYKARSATQKSEAKELRNHLQFERKVEKRKIFARAKLNHGISASSGLNDPPTRGPLLSRGRSDAPSDADGAYGRDGRPQQVLRSSMDRINEDPAAERASLPDRHGATDNHRPFSGHLSVDNGHPLMDNGLSGQRDRNPLFNGRGWADETPLRPMDTGVPGGRQWSYREKNSSDRDSARVSREQSSVERSTSFNGGIRGSGGRYSGGEQRPWEDRRPEAGRMEMGRRMNGDAPMDVNMPRAMNSGGYMPRNGQSFQDDPW</sequence>
<feature type="region of interest" description="Disordered" evidence="6">
    <location>
        <begin position="728"/>
        <end position="945"/>
    </location>
</feature>
<evidence type="ECO:0000313" key="10">
    <source>
        <dbReference type="Proteomes" id="UP001497497"/>
    </source>
</evidence>
<proteinExistence type="inferred from homology"/>
<dbReference type="GO" id="GO:0005886">
    <property type="term" value="C:plasma membrane"/>
    <property type="evidence" value="ECO:0007669"/>
    <property type="project" value="InterPro"/>
</dbReference>
<evidence type="ECO:0000256" key="4">
    <source>
        <dbReference type="ARBA" id="ARBA00022989"/>
    </source>
</evidence>
<keyword evidence="5 7" id="KW-0472">Membrane</keyword>
<feature type="transmembrane region" description="Helical" evidence="7">
    <location>
        <begin position="365"/>
        <end position="386"/>
    </location>
</feature>
<dbReference type="Pfam" id="PF07810">
    <property type="entry name" value="TMC"/>
    <property type="match status" value="1"/>
</dbReference>
<feature type="transmembrane region" description="Helical" evidence="7">
    <location>
        <begin position="606"/>
        <end position="629"/>
    </location>
</feature>
<evidence type="ECO:0000256" key="3">
    <source>
        <dbReference type="ARBA" id="ARBA00022692"/>
    </source>
</evidence>
<evidence type="ECO:0000256" key="6">
    <source>
        <dbReference type="SAM" id="MobiDB-lite"/>
    </source>
</evidence>
<reference evidence="9 10" key="1">
    <citation type="submission" date="2024-04" db="EMBL/GenBank/DDBJ databases">
        <authorList>
            <consortium name="Genoscope - CEA"/>
            <person name="William W."/>
        </authorList>
    </citation>
    <scope>NUCLEOTIDE SEQUENCE [LARGE SCALE GENOMIC DNA]</scope>
</reference>
<comment type="caution">
    <text evidence="9">The sequence shown here is derived from an EMBL/GenBank/DDBJ whole genome shotgun (WGS) entry which is preliminary data.</text>
</comment>
<feature type="compositionally biased region" description="Basic and acidic residues" evidence="6">
    <location>
        <begin position="771"/>
        <end position="797"/>
    </location>
</feature>
<keyword evidence="4 7" id="KW-1133">Transmembrane helix</keyword>
<dbReference type="EMBL" id="CAXITT010000115">
    <property type="protein sequence ID" value="CAL1532390.1"/>
    <property type="molecule type" value="Genomic_DNA"/>
</dbReference>
<evidence type="ECO:0000256" key="1">
    <source>
        <dbReference type="ARBA" id="ARBA00004141"/>
    </source>
</evidence>
<gene>
    <name evidence="9" type="ORF">GSLYS_00006469001</name>
</gene>
<feature type="compositionally biased region" description="Basic and acidic residues" evidence="6">
    <location>
        <begin position="851"/>
        <end position="871"/>
    </location>
</feature>
<feature type="transmembrane region" description="Helical" evidence="7">
    <location>
        <begin position="664"/>
        <end position="688"/>
    </location>
</feature>
<feature type="transmembrane region" description="Helical" evidence="7">
    <location>
        <begin position="572"/>
        <end position="594"/>
    </location>
</feature>
<name>A0AAV2HIT8_LYMST</name>
<dbReference type="GO" id="GO:0008381">
    <property type="term" value="F:mechanosensitive monoatomic ion channel activity"/>
    <property type="evidence" value="ECO:0007669"/>
    <property type="project" value="TreeGrafter"/>
</dbReference>
<feature type="transmembrane region" description="Helical" evidence="7">
    <location>
        <begin position="233"/>
        <end position="251"/>
    </location>
</feature>
<evidence type="ECO:0000259" key="8">
    <source>
        <dbReference type="Pfam" id="PF07810"/>
    </source>
</evidence>
<dbReference type="PANTHER" id="PTHR23302:SF24">
    <property type="entry name" value="TMC DOMAIN-CONTAINING PROTEIN"/>
    <property type="match status" value="1"/>
</dbReference>
<dbReference type="AlphaFoldDB" id="A0AAV2HIT8"/>
<feature type="transmembrane region" description="Helical" evidence="7">
    <location>
        <begin position="406"/>
        <end position="430"/>
    </location>
</feature>
<dbReference type="InterPro" id="IPR012496">
    <property type="entry name" value="TMC_dom"/>
</dbReference>
<protein>
    <recommendedName>
        <fullName evidence="8">TMC domain-containing protein</fullName>
    </recommendedName>
</protein>
<dbReference type="PANTHER" id="PTHR23302">
    <property type="entry name" value="TRANSMEMBRANE CHANNEL-RELATED"/>
    <property type="match status" value="1"/>
</dbReference>
<feature type="transmembrane region" description="Helical" evidence="7">
    <location>
        <begin position="505"/>
        <end position="525"/>
    </location>
</feature>
<evidence type="ECO:0000256" key="2">
    <source>
        <dbReference type="ARBA" id="ARBA00006510"/>
    </source>
</evidence>
<comment type="subcellular location">
    <subcellularLocation>
        <location evidence="1">Membrane</location>
        <topology evidence="1">Multi-pass membrane protein</topology>
    </subcellularLocation>
</comment>
<feature type="transmembrane region" description="Helical" evidence="7">
    <location>
        <begin position="442"/>
        <end position="464"/>
    </location>
</feature>